<protein>
    <submittedName>
        <fullName evidence="1">Uncharacterized protein</fullName>
    </submittedName>
</protein>
<gene>
    <name evidence="1" type="ORF">LPB138_07680</name>
</gene>
<name>A0A1D8P7L5_9FLAO</name>
<dbReference type="KEGG" id="lul:LPB138_07680"/>
<evidence type="ECO:0000313" key="2">
    <source>
        <dbReference type="Proteomes" id="UP000176050"/>
    </source>
</evidence>
<proteinExistence type="predicted"/>
<sequence length="184" mass="21843">MIFMILIYSCNKKIEVYKSQINSEISNITTVEDQKETLQKVYDNSQQIVDEITNLEKNILINRKAIYAMRAKKDSLAISNMYRVEKYLEKFPYPTSDNFNEEETLSIYYAIINDFRKSERIKYFETLNDAYKNGSITKYNYYNYLDGIHYLVLGSFYKYDKNNSIEKMIENMYPIVAKAIDTSN</sequence>
<dbReference type="Proteomes" id="UP000176050">
    <property type="component" value="Chromosome"/>
</dbReference>
<evidence type="ECO:0000313" key="1">
    <source>
        <dbReference type="EMBL" id="AOW20565.1"/>
    </source>
</evidence>
<keyword evidence="2" id="KW-1185">Reference proteome</keyword>
<reference evidence="1 2" key="1">
    <citation type="submission" date="2016-10" db="EMBL/GenBank/DDBJ databases">
        <title>Lutibacter sp. LPB0138, isolated from marine gastropod.</title>
        <authorList>
            <person name="Kim E."/>
            <person name="Yi H."/>
        </authorList>
    </citation>
    <scope>NUCLEOTIDE SEQUENCE [LARGE SCALE GENOMIC DNA]</scope>
    <source>
        <strain evidence="1 2">LPB0138</strain>
    </source>
</reference>
<dbReference type="EMBL" id="CP017478">
    <property type="protein sequence ID" value="AOW20565.1"/>
    <property type="molecule type" value="Genomic_DNA"/>
</dbReference>
<dbReference type="AlphaFoldDB" id="A0A1D8P7L5"/>
<organism evidence="1 2">
    <name type="scientific">Urechidicola croceus</name>
    <dbReference type="NCBI Taxonomy" id="1850246"/>
    <lineage>
        <taxon>Bacteria</taxon>
        <taxon>Pseudomonadati</taxon>
        <taxon>Bacteroidota</taxon>
        <taxon>Flavobacteriia</taxon>
        <taxon>Flavobacteriales</taxon>
        <taxon>Flavobacteriaceae</taxon>
        <taxon>Urechidicola</taxon>
    </lineage>
</organism>
<accession>A0A1D8P7L5</accession>